<proteinExistence type="predicted"/>
<evidence type="ECO:0000256" key="1">
    <source>
        <dbReference type="SAM" id="Phobius"/>
    </source>
</evidence>
<evidence type="ECO:0000313" key="2">
    <source>
        <dbReference type="EMBL" id="RZO23030.1"/>
    </source>
</evidence>
<feature type="transmembrane region" description="Helical" evidence="1">
    <location>
        <begin position="197"/>
        <end position="216"/>
    </location>
</feature>
<feature type="transmembrane region" description="Helical" evidence="1">
    <location>
        <begin position="99"/>
        <end position="122"/>
    </location>
</feature>
<keyword evidence="1" id="KW-1133">Transmembrane helix</keyword>
<accession>A0A520MPA7</accession>
<keyword evidence="1" id="KW-0812">Transmembrane</keyword>
<gene>
    <name evidence="2" type="ORF">EVB03_01325</name>
</gene>
<name>A0A520MPA7_9GAMM</name>
<sequence>MSNFWPVRVLQFVSVFFMFSVCLGMYFYPGGNIHDAAQAGYSFTHNFLSDLGGYHSHSDQVNFLSGFFFNMSMFFFAAVGIAFFYICALFREDLINTRLSFVGSLFFFVGTVFFAGVGLTPYDLYLDLHVFFAVNAFRLLVPGALLYLIVLLRSEVDNRFAWVTAGYLLCVVAYVVYQLLAGNPFDNLDEMVRQATIQKLIVIASVVSIFSLSFAFQKQIDIIDARSKSGNGELY</sequence>
<dbReference type="AlphaFoldDB" id="A0A520MPA7"/>
<protein>
    <submittedName>
        <fullName evidence="2">DUF998 domain-containing protein</fullName>
    </submittedName>
</protein>
<dbReference type="EMBL" id="SHBP01000001">
    <property type="protein sequence ID" value="RZO23030.1"/>
    <property type="molecule type" value="Genomic_DNA"/>
</dbReference>
<reference evidence="2 3" key="1">
    <citation type="submission" date="2019-02" db="EMBL/GenBank/DDBJ databases">
        <title>Prokaryotic population dynamics and viral predation in marine succession experiment using metagenomics: the confinement effect.</title>
        <authorList>
            <person name="Haro-Moreno J.M."/>
            <person name="Rodriguez-Valera F."/>
            <person name="Lopez-Perez M."/>
        </authorList>
    </citation>
    <scope>NUCLEOTIDE SEQUENCE [LARGE SCALE GENOMIC DNA]</scope>
    <source>
        <strain evidence="2">MED-G170</strain>
    </source>
</reference>
<feature type="transmembrane region" description="Helical" evidence="1">
    <location>
        <begin position="128"/>
        <end position="152"/>
    </location>
</feature>
<keyword evidence="1" id="KW-0472">Membrane</keyword>
<feature type="transmembrane region" description="Helical" evidence="1">
    <location>
        <begin position="159"/>
        <end position="177"/>
    </location>
</feature>
<dbReference type="Proteomes" id="UP000315889">
    <property type="component" value="Unassembled WGS sequence"/>
</dbReference>
<organism evidence="2 3">
    <name type="scientific">SAR92 clade bacterium</name>
    <dbReference type="NCBI Taxonomy" id="2315479"/>
    <lineage>
        <taxon>Bacteria</taxon>
        <taxon>Pseudomonadati</taxon>
        <taxon>Pseudomonadota</taxon>
        <taxon>Gammaproteobacteria</taxon>
        <taxon>Cellvibrionales</taxon>
        <taxon>Porticoccaceae</taxon>
        <taxon>SAR92 clade</taxon>
    </lineage>
</organism>
<comment type="caution">
    <text evidence="2">The sequence shown here is derived from an EMBL/GenBank/DDBJ whole genome shotgun (WGS) entry which is preliminary data.</text>
</comment>
<feature type="transmembrane region" description="Helical" evidence="1">
    <location>
        <begin position="9"/>
        <end position="28"/>
    </location>
</feature>
<feature type="transmembrane region" description="Helical" evidence="1">
    <location>
        <begin position="67"/>
        <end position="87"/>
    </location>
</feature>
<evidence type="ECO:0000313" key="3">
    <source>
        <dbReference type="Proteomes" id="UP000315889"/>
    </source>
</evidence>